<name>A0A0F9VAP8_9ZZZZ</name>
<evidence type="ECO:0000313" key="1">
    <source>
        <dbReference type="EMBL" id="KKN96817.1"/>
    </source>
</evidence>
<protein>
    <submittedName>
        <fullName evidence="1">Uncharacterized protein</fullName>
    </submittedName>
</protein>
<reference evidence="1" key="1">
    <citation type="journal article" date="2015" name="Nature">
        <title>Complex archaea that bridge the gap between prokaryotes and eukaryotes.</title>
        <authorList>
            <person name="Spang A."/>
            <person name="Saw J.H."/>
            <person name="Jorgensen S.L."/>
            <person name="Zaremba-Niedzwiedzka K."/>
            <person name="Martijn J."/>
            <person name="Lind A.E."/>
            <person name="van Eijk R."/>
            <person name="Schleper C."/>
            <person name="Guy L."/>
            <person name="Ettema T.J."/>
        </authorList>
    </citation>
    <scope>NUCLEOTIDE SEQUENCE</scope>
</reference>
<dbReference type="AlphaFoldDB" id="A0A0F9VAP8"/>
<proteinExistence type="predicted"/>
<comment type="caution">
    <text evidence="1">The sequence shown here is derived from an EMBL/GenBank/DDBJ whole genome shotgun (WGS) entry which is preliminary data.</text>
</comment>
<sequence>MPDLLSSDDWEKRLFGDYRRQWWAGAEVYRMGSTLDEPVLEADQAALDAWREKVTDPQAIKAFEDEYLCTRPRQDEARQQAKTKLFRAAYGKSSLTDATKVWMQAEMLRKERQADSGTTSPENVSGVVTTKFTSATQGKVDVVDGSNDVHVSTHDGATQCTFTVEIPGVDQWIVDEYRRNLKTLRDIYGDQISDVVLPEQTEEALREFNENFRRHASSLYSSPEVVKTTDLLGMLLLDTLGTLATGVSVNYWSLQRYTLKDLGEERQALGIPVGCAAQGRNIVIRKAGKNYPHVNGHEWHIDHTECSASLISPAFPTYERANAVAEQLINNCQWGLSGYEPGEVFNNFPAHMGEYMQYMTRRDVDFVDYQTWLLRFHR</sequence>
<organism evidence="1">
    <name type="scientific">marine sediment metagenome</name>
    <dbReference type="NCBI Taxonomy" id="412755"/>
    <lineage>
        <taxon>unclassified sequences</taxon>
        <taxon>metagenomes</taxon>
        <taxon>ecological metagenomes</taxon>
    </lineage>
</organism>
<dbReference type="EMBL" id="LAZR01000062">
    <property type="protein sequence ID" value="KKN96817.1"/>
    <property type="molecule type" value="Genomic_DNA"/>
</dbReference>
<gene>
    <name evidence="1" type="ORF">LCGC14_0164610</name>
</gene>
<accession>A0A0F9VAP8</accession>